<gene>
    <name evidence="2" type="ORF">C490_00240</name>
</gene>
<name>L9YL09_NATGS</name>
<proteinExistence type="predicted"/>
<feature type="region of interest" description="Disordered" evidence="1">
    <location>
        <begin position="1"/>
        <end position="49"/>
    </location>
</feature>
<feature type="compositionally biased region" description="Basic and acidic residues" evidence="1">
    <location>
        <begin position="16"/>
        <end position="42"/>
    </location>
</feature>
<organism evidence="2 3">
    <name type="scientific">Natronobacterium gregoryi (strain ATCC 43098 / DSM 3393 / CCM 3738 / CIP 104747 / IAM 13177 / JCM 8860 / NBRC 102187 / NCIMB 2189 / SP2)</name>
    <dbReference type="NCBI Taxonomy" id="797304"/>
    <lineage>
        <taxon>Archaea</taxon>
        <taxon>Methanobacteriati</taxon>
        <taxon>Methanobacteriota</taxon>
        <taxon>Stenosarchaea group</taxon>
        <taxon>Halobacteria</taxon>
        <taxon>Halobacteriales</taxon>
        <taxon>Natrialbaceae</taxon>
        <taxon>Natronobacterium</taxon>
    </lineage>
</organism>
<protein>
    <submittedName>
        <fullName evidence="2">Uncharacterized protein</fullName>
    </submittedName>
</protein>
<dbReference type="Proteomes" id="UP000011613">
    <property type="component" value="Unassembled WGS sequence"/>
</dbReference>
<evidence type="ECO:0000313" key="3">
    <source>
        <dbReference type="Proteomes" id="UP000011613"/>
    </source>
</evidence>
<dbReference type="AlphaFoldDB" id="L9YL09"/>
<reference evidence="2 3" key="1">
    <citation type="journal article" date="2014" name="PLoS Genet.">
        <title>Phylogenetically driven sequencing of extremely halophilic archaea reveals strategies for static and dynamic osmo-response.</title>
        <authorList>
            <person name="Becker E.A."/>
            <person name="Seitzer P.M."/>
            <person name="Tritt A."/>
            <person name="Larsen D."/>
            <person name="Krusor M."/>
            <person name="Yao A.I."/>
            <person name="Wu D."/>
            <person name="Madern D."/>
            <person name="Eisen J.A."/>
            <person name="Darling A.E."/>
            <person name="Facciotti M.T."/>
        </authorList>
    </citation>
    <scope>NUCLEOTIDE SEQUENCE [LARGE SCALE GENOMIC DNA]</scope>
    <source>
        <strain evidence="2 3">SP2</strain>
    </source>
</reference>
<accession>L9YL09</accession>
<evidence type="ECO:0000313" key="2">
    <source>
        <dbReference type="EMBL" id="ELY74351.1"/>
    </source>
</evidence>
<comment type="caution">
    <text evidence="2">The sequence shown here is derived from an EMBL/GenBank/DDBJ whole genome shotgun (WGS) entry which is preliminary data.</text>
</comment>
<dbReference type="EMBL" id="AOIC01000003">
    <property type="protein sequence ID" value="ELY74351.1"/>
    <property type="molecule type" value="Genomic_DNA"/>
</dbReference>
<sequence>MFDARDGDDVGVAGLDRPRRVDQRRQRRATESRQRRPGDRLGEPTCQQRLPGEIPSLFALLVRTAQTEIVSLPRRNVRPLDQRLEDFDHEVLGVGVGEGTVLPGLWRPYCVDDNGLSASRRASYRGVSSEVSSRERVGNRLVTALRIVPIV</sequence>
<evidence type="ECO:0000256" key="1">
    <source>
        <dbReference type="SAM" id="MobiDB-lite"/>
    </source>
</evidence>